<keyword evidence="2" id="KW-0812">Transmembrane</keyword>
<keyword evidence="3" id="KW-1133">Transmembrane helix</keyword>
<organism evidence="6 7">
    <name type="scientific">Hyphodiscus hymeniophilus</name>
    <dbReference type="NCBI Taxonomy" id="353542"/>
    <lineage>
        <taxon>Eukaryota</taxon>
        <taxon>Fungi</taxon>
        <taxon>Dikarya</taxon>
        <taxon>Ascomycota</taxon>
        <taxon>Pezizomycotina</taxon>
        <taxon>Leotiomycetes</taxon>
        <taxon>Helotiales</taxon>
        <taxon>Hyphodiscaceae</taxon>
        <taxon>Hyphodiscus</taxon>
    </lineage>
</organism>
<evidence type="ECO:0000256" key="5">
    <source>
        <dbReference type="SAM" id="MobiDB-lite"/>
    </source>
</evidence>
<dbReference type="GO" id="GO:0005783">
    <property type="term" value="C:endoplasmic reticulum"/>
    <property type="evidence" value="ECO:0007669"/>
    <property type="project" value="InterPro"/>
</dbReference>
<dbReference type="GO" id="GO:0032469">
    <property type="term" value="P:endoplasmic reticulum calcium ion homeostasis"/>
    <property type="evidence" value="ECO:0007669"/>
    <property type="project" value="InterPro"/>
</dbReference>
<dbReference type="GO" id="GO:0005509">
    <property type="term" value="F:calcium ion binding"/>
    <property type="evidence" value="ECO:0007669"/>
    <property type="project" value="InterPro"/>
</dbReference>
<dbReference type="AlphaFoldDB" id="A0A9P6VGV1"/>
<evidence type="ECO:0000256" key="1">
    <source>
        <dbReference type="ARBA" id="ARBA00004167"/>
    </source>
</evidence>
<dbReference type="OrthoDB" id="10039147at2759"/>
<evidence type="ECO:0000313" key="7">
    <source>
        <dbReference type="Proteomes" id="UP000785200"/>
    </source>
</evidence>
<gene>
    <name evidence="6" type="ORF">D0Z07_6563</name>
</gene>
<keyword evidence="4" id="KW-0472">Membrane</keyword>
<evidence type="ECO:0000256" key="3">
    <source>
        <dbReference type="ARBA" id="ARBA00022989"/>
    </source>
</evidence>
<sequence length="452" mass="49922">MAQAIFSGLFGGSKPSASPVPAGDSDFADFAGAADPSPASFSAIPGTPSFTGSGATPTGSAVPWTRWYNIHERHSLSEFKQEGVILGLMVVIIAIHLLGTSANKKKAKAWITAHAPVLRKEFALVGFGGRGSTVDETEGEGLAKSLASDTLQLPEELLKEKSPQEFATYASGRQNVAFLDVNLTLLKRYSPLTMIAEFGMSLFFDSMSAPAELVEAVLYPFDGREALTVPGQAPGAHELRKDTKSSYDGFVWAIVNKDTMKQLRDDRYDLSITSTKDSSKLPNWATVMSESAEVTDFLLTPELIKAVENAGELLQHLIITDQPIDQPLKLDDTIPKKRLYLSMKLPSSGDYSSVLPLFEYFIRLADTLVAGAHFRAEVMRKVRITREDMVKKLQKADEDEKSEERALEREKAKKIKRDNDLKGLDAKAQKKYLEKEKEKEMRKNQKKQTQRG</sequence>
<keyword evidence="7" id="KW-1185">Reference proteome</keyword>
<comment type="subcellular location">
    <subcellularLocation>
        <location evidence="1">Membrane</location>
        <topology evidence="1">Single-pass membrane protein</topology>
    </subcellularLocation>
</comment>
<accession>A0A9P6VGV1</accession>
<dbReference type="EMBL" id="VNKQ01000012">
    <property type="protein sequence ID" value="KAG0647542.1"/>
    <property type="molecule type" value="Genomic_DNA"/>
</dbReference>
<evidence type="ECO:0000256" key="2">
    <source>
        <dbReference type="ARBA" id="ARBA00022692"/>
    </source>
</evidence>
<evidence type="ECO:0000313" key="6">
    <source>
        <dbReference type="EMBL" id="KAG0647542.1"/>
    </source>
</evidence>
<dbReference type="Pfam" id="PF07946">
    <property type="entry name" value="CCDC47"/>
    <property type="match status" value="1"/>
</dbReference>
<dbReference type="GO" id="GO:0016020">
    <property type="term" value="C:membrane"/>
    <property type="evidence" value="ECO:0007669"/>
    <property type="project" value="UniProtKB-SubCell"/>
</dbReference>
<dbReference type="Proteomes" id="UP000785200">
    <property type="component" value="Unassembled WGS sequence"/>
</dbReference>
<proteinExistence type="predicted"/>
<protein>
    <submittedName>
        <fullName evidence="6">Endoplasmic reticulum membrane</fullName>
    </submittedName>
</protein>
<dbReference type="PANTHER" id="PTHR12883">
    <property type="entry name" value="ADIPOCYTE-SPECIFIC PROTEIN 4-RELATED"/>
    <property type="match status" value="1"/>
</dbReference>
<feature type="region of interest" description="Disordered" evidence="5">
    <location>
        <begin position="395"/>
        <end position="452"/>
    </location>
</feature>
<comment type="caution">
    <text evidence="6">The sequence shown here is derived from an EMBL/GenBank/DDBJ whole genome shotgun (WGS) entry which is preliminary data.</text>
</comment>
<feature type="compositionally biased region" description="Basic and acidic residues" evidence="5">
    <location>
        <begin position="395"/>
        <end position="443"/>
    </location>
</feature>
<evidence type="ECO:0000256" key="4">
    <source>
        <dbReference type="ARBA" id="ARBA00023136"/>
    </source>
</evidence>
<dbReference type="PANTHER" id="PTHR12883:SF0">
    <property type="entry name" value="PAT COMPLEX SUBUNIT CCDC47"/>
    <property type="match status" value="1"/>
</dbReference>
<name>A0A9P6VGV1_9HELO</name>
<dbReference type="InterPro" id="IPR012879">
    <property type="entry name" value="CCDC47"/>
</dbReference>
<reference evidence="6" key="1">
    <citation type="submission" date="2019-07" db="EMBL/GenBank/DDBJ databases">
        <title>Hyphodiscus hymeniophilus genome sequencing and assembly.</title>
        <authorList>
            <person name="Kramer G."/>
            <person name="Nodwell J."/>
        </authorList>
    </citation>
    <scope>NUCLEOTIDE SEQUENCE</scope>
    <source>
        <strain evidence="6">ATCC 34498</strain>
    </source>
</reference>